<protein>
    <submittedName>
        <fullName evidence="8">MATE family efflux transporter</fullName>
    </submittedName>
</protein>
<feature type="transmembrane region" description="Helical" evidence="7">
    <location>
        <begin position="371"/>
        <end position="392"/>
    </location>
</feature>
<organism evidence="8 9">
    <name type="scientific">blood disease bacterium A2-HR MARDI</name>
    <dbReference type="NCBI Taxonomy" id="1944648"/>
    <lineage>
        <taxon>Bacteria</taxon>
        <taxon>Pseudomonadati</taxon>
        <taxon>Pseudomonadota</taxon>
        <taxon>Betaproteobacteria</taxon>
        <taxon>Burkholderiales</taxon>
        <taxon>Burkholderiaceae</taxon>
        <taxon>Ralstonia</taxon>
        <taxon>Ralstonia solanacearum species complex</taxon>
    </lineage>
</organism>
<evidence type="ECO:0000313" key="9">
    <source>
        <dbReference type="Proteomes" id="UP000189628"/>
    </source>
</evidence>
<dbReference type="PANTHER" id="PTHR43549">
    <property type="entry name" value="MULTIDRUG RESISTANCE PROTEIN YPNP-RELATED"/>
    <property type="match status" value="1"/>
</dbReference>
<evidence type="ECO:0000256" key="6">
    <source>
        <dbReference type="ARBA" id="ARBA00023136"/>
    </source>
</evidence>
<sequence length="476" mass="50052">MSGEAPARPAPARMTDGPIAGTLFALFLPILFGNLMQALNGSVNAMWVGHTLGEAALAAAANANTVISFVVAVVMGIGMAASILIGQSLGAKDIAQAKRVVGTGATFFVGLAVLIALAAAVLTGRIVARMQAPPEVLPLAVAYLRVLFLAMPFQAAYIFLTILLRSTGDSKTPFRFQIVCVGLDIALNPLLIVGWGPLPALGIAGSATATLMAQGIGLMALAGRLYRTRHILCLRADETHLLRPDPRILKALIVKGLPMGLHMAVVSLAMVMMMSLVNRFGAQLSAAYGACLHLWNYIQLPVLAMGMAVTPMAAQNLGARRLDRVGRIALAGIALNVTMAGGMVLVSQCFSGAVLGMFLPARMETLQAAQHINAMVAWSFIPFGVTFVLASIIRASGTAMPPLVILFVALWCIRLPAAAVLMNAWGADALWASFGLGSVSAMLMSMAYYRWAGWRAAFTPIEVSAPVREDQGTARC</sequence>
<feature type="transmembrane region" description="Helical" evidence="7">
    <location>
        <begin position="140"/>
        <end position="164"/>
    </location>
</feature>
<feature type="transmembrane region" description="Helical" evidence="7">
    <location>
        <begin position="404"/>
        <end position="425"/>
    </location>
</feature>
<dbReference type="EMBL" id="CP019911">
    <property type="protein sequence ID" value="AQW30398.1"/>
    <property type="molecule type" value="Genomic_DNA"/>
</dbReference>
<dbReference type="PIRSF" id="PIRSF006603">
    <property type="entry name" value="DinF"/>
    <property type="match status" value="1"/>
</dbReference>
<evidence type="ECO:0000256" key="4">
    <source>
        <dbReference type="ARBA" id="ARBA00022692"/>
    </source>
</evidence>
<dbReference type="InterPro" id="IPR048279">
    <property type="entry name" value="MdtK-like"/>
</dbReference>
<gene>
    <name evidence="8" type="ORF">B0B51_10760</name>
</gene>
<dbReference type="CDD" id="cd13138">
    <property type="entry name" value="MATE_yoeA_like"/>
    <property type="match status" value="1"/>
</dbReference>
<keyword evidence="5 7" id="KW-1133">Transmembrane helix</keyword>
<feature type="transmembrane region" description="Helical" evidence="7">
    <location>
        <begin position="20"/>
        <end position="39"/>
    </location>
</feature>
<feature type="transmembrane region" description="Helical" evidence="7">
    <location>
        <begin position="105"/>
        <end position="128"/>
    </location>
</feature>
<accession>A0A1U9VI82</accession>
<dbReference type="RefSeq" id="WP_078222568.1">
    <property type="nucleotide sequence ID" value="NZ_CP019911.1"/>
</dbReference>
<reference evidence="8 9" key="1">
    <citation type="submission" date="2017-02" db="EMBL/GenBank/DDBJ databases">
        <title>Blood Disease Bacterium A2-HR MARDI.</title>
        <authorList>
            <person name="Badrun R."/>
            <person name="Abu Bakar N."/>
            <person name="Laboh R."/>
        </authorList>
    </citation>
    <scope>NUCLEOTIDE SEQUENCE [LARGE SCALE GENOMIC DNA]</scope>
    <source>
        <strain evidence="8 9">A2-HR MARDI</strain>
    </source>
</reference>
<dbReference type="InterPro" id="IPR002528">
    <property type="entry name" value="MATE_fam"/>
</dbReference>
<feature type="transmembrane region" description="Helical" evidence="7">
    <location>
        <begin position="297"/>
        <end position="317"/>
    </location>
</feature>
<feature type="transmembrane region" description="Helical" evidence="7">
    <location>
        <begin position="252"/>
        <end position="277"/>
    </location>
</feature>
<evidence type="ECO:0000256" key="3">
    <source>
        <dbReference type="ARBA" id="ARBA00022475"/>
    </source>
</evidence>
<feature type="transmembrane region" description="Helical" evidence="7">
    <location>
        <begin position="329"/>
        <end position="359"/>
    </location>
</feature>
<dbReference type="Pfam" id="PF01554">
    <property type="entry name" value="MatE"/>
    <property type="match status" value="2"/>
</dbReference>
<evidence type="ECO:0000256" key="7">
    <source>
        <dbReference type="SAM" id="Phobius"/>
    </source>
</evidence>
<proteinExistence type="predicted"/>
<evidence type="ECO:0000256" key="1">
    <source>
        <dbReference type="ARBA" id="ARBA00004429"/>
    </source>
</evidence>
<keyword evidence="2" id="KW-0813">Transport</keyword>
<evidence type="ECO:0000256" key="2">
    <source>
        <dbReference type="ARBA" id="ARBA00022448"/>
    </source>
</evidence>
<dbReference type="GO" id="GO:0005886">
    <property type="term" value="C:plasma membrane"/>
    <property type="evidence" value="ECO:0007669"/>
    <property type="project" value="UniProtKB-SubCell"/>
</dbReference>
<feature type="transmembrane region" description="Helical" evidence="7">
    <location>
        <begin position="59"/>
        <end position="85"/>
    </location>
</feature>
<dbReference type="AlphaFoldDB" id="A0A1U9VI82"/>
<name>A0A1U9VI82_9RALS</name>
<comment type="subcellular location">
    <subcellularLocation>
        <location evidence="1">Cell inner membrane</location>
        <topology evidence="1">Multi-pass membrane protein</topology>
    </subcellularLocation>
</comment>
<dbReference type="InterPro" id="IPR052031">
    <property type="entry name" value="Membrane_Transporter-Flippase"/>
</dbReference>
<feature type="transmembrane region" description="Helical" evidence="7">
    <location>
        <begin position="431"/>
        <end position="449"/>
    </location>
</feature>
<dbReference type="NCBIfam" id="TIGR00797">
    <property type="entry name" value="matE"/>
    <property type="match status" value="1"/>
</dbReference>
<dbReference type="GO" id="GO:0042910">
    <property type="term" value="F:xenobiotic transmembrane transporter activity"/>
    <property type="evidence" value="ECO:0007669"/>
    <property type="project" value="InterPro"/>
</dbReference>
<keyword evidence="3" id="KW-1003">Cell membrane</keyword>
<feature type="transmembrane region" description="Helical" evidence="7">
    <location>
        <begin position="201"/>
        <end position="222"/>
    </location>
</feature>
<evidence type="ECO:0000313" key="8">
    <source>
        <dbReference type="EMBL" id="AQW30398.1"/>
    </source>
</evidence>
<dbReference type="GO" id="GO:0015297">
    <property type="term" value="F:antiporter activity"/>
    <property type="evidence" value="ECO:0007669"/>
    <property type="project" value="InterPro"/>
</dbReference>
<dbReference type="Proteomes" id="UP000189628">
    <property type="component" value="Chromosome"/>
</dbReference>
<dbReference type="PANTHER" id="PTHR43549:SF3">
    <property type="entry name" value="MULTIDRUG RESISTANCE PROTEIN YPNP-RELATED"/>
    <property type="match status" value="1"/>
</dbReference>
<keyword evidence="6 7" id="KW-0472">Membrane</keyword>
<evidence type="ECO:0000256" key="5">
    <source>
        <dbReference type="ARBA" id="ARBA00022989"/>
    </source>
</evidence>
<keyword evidence="4 7" id="KW-0812">Transmembrane</keyword>
<feature type="transmembrane region" description="Helical" evidence="7">
    <location>
        <begin position="176"/>
        <end position="195"/>
    </location>
</feature>